<evidence type="ECO:0008006" key="2">
    <source>
        <dbReference type="Google" id="ProtNLM"/>
    </source>
</evidence>
<accession>X1E4I6</accession>
<evidence type="ECO:0000313" key="1">
    <source>
        <dbReference type="EMBL" id="GAH15325.1"/>
    </source>
</evidence>
<proteinExistence type="predicted"/>
<feature type="non-terminal residue" evidence="1">
    <location>
        <position position="1"/>
    </location>
</feature>
<comment type="caution">
    <text evidence="1">The sequence shown here is derived from an EMBL/GenBank/DDBJ whole genome shotgun (WGS) entry which is preliminary data.</text>
</comment>
<protein>
    <recommendedName>
        <fullName evidence="2">FUZ/MON1/HPS1 first Longin domain-containing protein</fullName>
    </recommendedName>
</protein>
<sequence length="78" mass="9333">SHFELSSVRFTFMKNNHFLFVANSSNEIKTKKILNELKNISKKFFKVYPEEIITNYFKNIRVFADFTNYISDSLEEII</sequence>
<dbReference type="EMBL" id="BART01038226">
    <property type="protein sequence ID" value="GAH15325.1"/>
    <property type="molecule type" value="Genomic_DNA"/>
</dbReference>
<reference evidence="1" key="1">
    <citation type="journal article" date="2014" name="Front. Microbiol.">
        <title>High frequency of phylogenetically diverse reductive dehalogenase-homologous genes in deep subseafloor sedimentary metagenomes.</title>
        <authorList>
            <person name="Kawai M."/>
            <person name="Futagami T."/>
            <person name="Toyoda A."/>
            <person name="Takaki Y."/>
            <person name="Nishi S."/>
            <person name="Hori S."/>
            <person name="Arai W."/>
            <person name="Tsubouchi T."/>
            <person name="Morono Y."/>
            <person name="Uchiyama I."/>
            <person name="Ito T."/>
            <person name="Fujiyama A."/>
            <person name="Inagaki F."/>
            <person name="Takami H."/>
        </authorList>
    </citation>
    <scope>NUCLEOTIDE SEQUENCE</scope>
    <source>
        <strain evidence="1">Expedition CK06-06</strain>
    </source>
</reference>
<name>X1E4I6_9ZZZZ</name>
<dbReference type="AlphaFoldDB" id="X1E4I6"/>
<gene>
    <name evidence="1" type="ORF">S01H4_63521</name>
</gene>
<organism evidence="1">
    <name type="scientific">marine sediment metagenome</name>
    <dbReference type="NCBI Taxonomy" id="412755"/>
    <lineage>
        <taxon>unclassified sequences</taxon>
        <taxon>metagenomes</taxon>
        <taxon>ecological metagenomes</taxon>
    </lineage>
</organism>